<dbReference type="STRING" id="1050174.CEPID_10780"/>
<dbReference type="Pfam" id="PF20570">
    <property type="entry name" value="DUF6779"/>
    <property type="match status" value="1"/>
</dbReference>
<name>A0A0G3GTW6_9CORY</name>
<evidence type="ECO:0000259" key="4">
    <source>
        <dbReference type="Pfam" id="PF20570"/>
    </source>
</evidence>
<feature type="transmembrane region" description="Helical" evidence="3">
    <location>
        <begin position="47"/>
        <end position="67"/>
    </location>
</feature>
<evidence type="ECO:0000313" key="6">
    <source>
        <dbReference type="Proteomes" id="UP000035368"/>
    </source>
</evidence>
<evidence type="ECO:0000256" key="2">
    <source>
        <dbReference type="SAM" id="MobiDB-lite"/>
    </source>
</evidence>
<evidence type="ECO:0000256" key="1">
    <source>
        <dbReference type="SAM" id="Coils"/>
    </source>
</evidence>
<keyword evidence="1" id="KW-0175">Coiled coil</keyword>
<dbReference type="KEGG" id="cei:CEPID_10780"/>
<feature type="transmembrane region" description="Helical" evidence="3">
    <location>
        <begin position="21"/>
        <end position="41"/>
    </location>
</feature>
<sequence length="279" mass="30828">MQQHAEDFDSEAVHEDDTRRGNVMLVALVVLAVVASIVMLFSNSDAAMKIAVLAALWAAFLGLFLVARYRKLADSERARSEAQRRQFESELRREQENFANKQLVSTHSKDTELLEEIREQLAEMKVQLEELSGREFGYEPAALRAEARRIQEIEAAALSVDKQPEPVVEHPAVVAAAKPAETSVVSGKERFTTGSFAAVKLEVEEKPETAEFEVPAFSKESAPADSEDARAEAAEDVEPAEPAQPAEPVEPPARHGRRRRDEKADSVSVAELLANLKKK</sequence>
<dbReference type="AlphaFoldDB" id="A0A0G3GTW6"/>
<gene>
    <name evidence="5" type="ORF">CEPID_10780</name>
</gene>
<dbReference type="InterPro" id="IPR046706">
    <property type="entry name" value="DUF6779"/>
</dbReference>
<organism evidence="5 6">
    <name type="scientific">Corynebacterium epidermidicanis</name>
    <dbReference type="NCBI Taxonomy" id="1050174"/>
    <lineage>
        <taxon>Bacteria</taxon>
        <taxon>Bacillati</taxon>
        <taxon>Actinomycetota</taxon>
        <taxon>Actinomycetes</taxon>
        <taxon>Mycobacteriales</taxon>
        <taxon>Corynebacteriaceae</taxon>
        <taxon>Corynebacterium</taxon>
    </lineage>
</organism>
<keyword evidence="6" id="KW-1185">Reference proteome</keyword>
<dbReference type="EMBL" id="CP011541">
    <property type="protein sequence ID" value="AKK03985.1"/>
    <property type="molecule type" value="Genomic_DNA"/>
</dbReference>
<keyword evidence="3" id="KW-0472">Membrane</keyword>
<proteinExistence type="predicted"/>
<feature type="domain" description="DUF6779" evidence="4">
    <location>
        <begin position="48"/>
        <end position="149"/>
    </location>
</feature>
<protein>
    <recommendedName>
        <fullName evidence="4">DUF6779 domain-containing protein</fullName>
    </recommendedName>
</protein>
<keyword evidence="3" id="KW-0812">Transmembrane</keyword>
<feature type="coiled-coil region" evidence="1">
    <location>
        <begin position="77"/>
        <end position="134"/>
    </location>
</feature>
<reference evidence="5 6" key="1">
    <citation type="submission" date="2015-05" db="EMBL/GenBank/DDBJ databases">
        <title>Complete genome sequence of Corynebacterium epidermidicanis DSM 45586, isolated from the skin of a dog suffering from pruritus.</title>
        <authorList>
            <person name="Ruckert C."/>
            <person name="Albersmeier A."/>
            <person name="Winkler A."/>
            <person name="Tauch A."/>
        </authorList>
    </citation>
    <scope>NUCLEOTIDE SEQUENCE [LARGE SCALE GENOMIC DNA]</scope>
    <source>
        <strain evidence="5 6">DSM 45586</strain>
    </source>
</reference>
<accession>A0A0G3GTW6</accession>
<feature type="region of interest" description="Disordered" evidence="2">
    <location>
        <begin position="205"/>
        <end position="268"/>
    </location>
</feature>
<evidence type="ECO:0000313" key="5">
    <source>
        <dbReference type="EMBL" id="AKK03985.1"/>
    </source>
</evidence>
<dbReference type="PATRIC" id="fig|1050174.4.peg.2171"/>
<evidence type="ECO:0000256" key="3">
    <source>
        <dbReference type="SAM" id="Phobius"/>
    </source>
</evidence>
<dbReference type="Proteomes" id="UP000035368">
    <property type="component" value="Chromosome"/>
</dbReference>
<keyword evidence="3" id="KW-1133">Transmembrane helix</keyword>